<keyword evidence="3" id="KW-1185">Reference proteome</keyword>
<dbReference type="KEGG" id="cme:CYME_CMO221C"/>
<evidence type="ECO:0000313" key="3">
    <source>
        <dbReference type="Proteomes" id="UP000007014"/>
    </source>
</evidence>
<feature type="compositionally biased region" description="Basic and acidic residues" evidence="1">
    <location>
        <begin position="32"/>
        <end position="49"/>
    </location>
</feature>
<dbReference type="OrthoDB" id="10640725at2759"/>
<dbReference type="RefSeq" id="XP_005537607.1">
    <property type="nucleotide sequence ID" value="XM_005537550.1"/>
</dbReference>
<dbReference type="Proteomes" id="UP000007014">
    <property type="component" value="Chromosome 15"/>
</dbReference>
<name>M1UUL6_CYAM1</name>
<accession>M1UUL6</accession>
<reference evidence="2 3" key="2">
    <citation type="journal article" date="2007" name="BMC Biol.">
        <title>A 100%-complete sequence reveals unusually simple genomic features in the hot-spring red alga Cyanidioschyzon merolae.</title>
        <authorList>
            <person name="Nozaki H."/>
            <person name="Takano H."/>
            <person name="Misumi O."/>
            <person name="Terasawa K."/>
            <person name="Matsuzaki M."/>
            <person name="Maruyama S."/>
            <person name="Nishida K."/>
            <person name="Yagisawa F."/>
            <person name="Yoshida Y."/>
            <person name="Fujiwara T."/>
            <person name="Takio S."/>
            <person name="Tamura K."/>
            <person name="Chung S.J."/>
            <person name="Nakamura S."/>
            <person name="Kuroiwa H."/>
            <person name="Tanaka K."/>
            <person name="Sato N."/>
            <person name="Kuroiwa T."/>
        </authorList>
    </citation>
    <scope>NUCLEOTIDE SEQUENCE [LARGE SCALE GENOMIC DNA]</scope>
    <source>
        <strain evidence="2 3">10D</strain>
    </source>
</reference>
<feature type="compositionally biased region" description="Basic residues" evidence="1">
    <location>
        <begin position="1"/>
        <end position="10"/>
    </location>
</feature>
<evidence type="ECO:0000256" key="1">
    <source>
        <dbReference type="SAM" id="MobiDB-lite"/>
    </source>
</evidence>
<feature type="region of interest" description="Disordered" evidence="1">
    <location>
        <begin position="148"/>
        <end position="212"/>
    </location>
</feature>
<gene>
    <name evidence="2" type="ORF">CYME_CMO221C</name>
</gene>
<dbReference type="GeneID" id="16995695"/>
<evidence type="ECO:0000313" key="2">
    <source>
        <dbReference type="EMBL" id="BAM81571.1"/>
    </source>
</evidence>
<proteinExistence type="predicted"/>
<reference evidence="2 3" key="1">
    <citation type="journal article" date="2004" name="Nature">
        <title>Genome sequence of the ultrasmall unicellular red alga Cyanidioschyzon merolae 10D.</title>
        <authorList>
            <person name="Matsuzaki M."/>
            <person name="Misumi O."/>
            <person name="Shin-i T."/>
            <person name="Maruyama S."/>
            <person name="Takahara M."/>
            <person name="Miyagishima S."/>
            <person name="Mori T."/>
            <person name="Nishida K."/>
            <person name="Yagisawa F."/>
            <person name="Nishida K."/>
            <person name="Yoshida Y."/>
            <person name="Nishimura Y."/>
            <person name="Nakao S."/>
            <person name="Kobayashi T."/>
            <person name="Momoyama Y."/>
            <person name="Higashiyama T."/>
            <person name="Minoda A."/>
            <person name="Sano M."/>
            <person name="Nomoto H."/>
            <person name="Oishi K."/>
            <person name="Hayashi H."/>
            <person name="Ohta F."/>
            <person name="Nishizaka S."/>
            <person name="Haga S."/>
            <person name="Miura S."/>
            <person name="Morishita T."/>
            <person name="Kabeya Y."/>
            <person name="Terasawa K."/>
            <person name="Suzuki Y."/>
            <person name="Ishii Y."/>
            <person name="Asakawa S."/>
            <person name="Takano H."/>
            <person name="Ohta N."/>
            <person name="Kuroiwa H."/>
            <person name="Tanaka K."/>
            <person name="Shimizu N."/>
            <person name="Sugano S."/>
            <person name="Sato N."/>
            <person name="Nozaki H."/>
            <person name="Ogasawara N."/>
            <person name="Kohara Y."/>
            <person name="Kuroiwa T."/>
        </authorList>
    </citation>
    <scope>NUCLEOTIDE SEQUENCE [LARGE SCALE GENOMIC DNA]</scope>
    <source>
        <strain evidence="2 3">10D</strain>
    </source>
</reference>
<feature type="region of interest" description="Disordered" evidence="1">
    <location>
        <begin position="1"/>
        <end position="59"/>
    </location>
</feature>
<sequence>MQRARRKRRSTQPSSPKRVAGSRQPLADVTGDVEHLRNREAQRGADARGRLSQARATQVKKARLLTSTKAVNATLEANISPGKPVDAITAGDGLRQLTSGAPEPSGNDSDKSVEIISLSTPTSTEEELVTFERRFRKNIGSSVFEPNAEVPESNLRSSTTERLEPKRLSASSTTGAPSVQARKSRARRLRSAKASPINERSSDKLTPSAVTTGNEASNLLQEQTRVSHATVHARVRHPPGRSPALKRELVLEQAGFWDQVDQEELLIEDVTSSVTSAECGMNTCCDPL</sequence>
<organism evidence="2 3">
    <name type="scientific">Cyanidioschyzon merolae (strain NIES-3377 / 10D)</name>
    <name type="common">Unicellular red alga</name>
    <dbReference type="NCBI Taxonomy" id="280699"/>
    <lineage>
        <taxon>Eukaryota</taxon>
        <taxon>Rhodophyta</taxon>
        <taxon>Bangiophyceae</taxon>
        <taxon>Cyanidiales</taxon>
        <taxon>Cyanidiaceae</taxon>
        <taxon>Cyanidioschyzon</taxon>
    </lineage>
</organism>
<protein>
    <submittedName>
        <fullName evidence="2">Uncharacterized protein</fullName>
    </submittedName>
</protein>
<dbReference type="AlphaFoldDB" id="M1UUL6"/>
<feature type="compositionally biased region" description="Basic residues" evidence="1">
    <location>
        <begin position="182"/>
        <end position="191"/>
    </location>
</feature>
<dbReference type="EMBL" id="AP006497">
    <property type="protein sequence ID" value="BAM81571.1"/>
    <property type="molecule type" value="Genomic_DNA"/>
</dbReference>